<dbReference type="AlphaFoldDB" id="A0A6U1DZH4"/>
<reference evidence="2" key="1">
    <citation type="submission" date="2021-01" db="EMBL/GenBank/DDBJ databases">
        <authorList>
            <person name="Corre E."/>
            <person name="Pelletier E."/>
            <person name="Niang G."/>
            <person name="Scheremetjew M."/>
            <person name="Finn R."/>
            <person name="Kale V."/>
            <person name="Holt S."/>
            <person name="Cochrane G."/>
            <person name="Meng A."/>
            <person name="Brown T."/>
            <person name="Cohen L."/>
        </authorList>
    </citation>
    <scope>NUCLEOTIDE SEQUENCE</scope>
    <source>
        <strain evidence="2">PLY429</strain>
    </source>
</reference>
<accession>A0A6U1DZH4</accession>
<feature type="domain" description="GAG-pre-integrase" evidence="1">
    <location>
        <begin position="454"/>
        <end position="505"/>
    </location>
</feature>
<sequence>MFLLFPCCEIDDTIRDVLSHRLAVLSKRYPGQLPSSATHNWGTRLPQDIHLIRPSHWDSLPPVSFLDAGPCHAPFSGTAFPSASGAKTLSKVLHIIRFLTASQRMSLSYLIENSAGATEPPTIIGALGTPLRVKATSMGSTVQRDSLIWTNMSSHWDLINHYISHRQHGIPVASLLPSIGFSPSDWRAQDGQLSLPRFSGVRNGPHFCLNHDGSPGPGMLATGDPSLSPARFAEPPCAVRAAAMGYTLQDINVSKFRGQELEDILLPILGSSMDLHTCTWIMSAARATNAATTPTTSAFFAQCDAPPAAEIQIVDGGASQFINANRHEFHDYEEFPVHARYTLTGVPATVYGTGTTKEVYTTVDGKKVATTLTKVLHAPDFVSFAPHGISRLFSQGRAQDAGATFTYAQDCTMTLPTGSRIPIRRLREWGLYGLMVEPILPTSILSPPPTVALLSATSRGTAQLWHRRLGHIHAEGIKKTLPLVTGLPSSLSHVEFCSPCVLSKSTIANKSTAPGSRDYPPFHTLNLDSWGPVEPSLQGNNQFYGAFCRSTSFAMGRPIRSTAEIVPYTCVA</sequence>
<evidence type="ECO:0000313" key="2">
    <source>
        <dbReference type="EMBL" id="CAD9199077.1"/>
    </source>
</evidence>
<name>A0A6U1DZH4_9CHLO</name>
<proteinExistence type="predicted"/>
<dbReference type="EMBL" id="HBGG01002517">
    <property type="protein sequence ID" value="CAD9199078.1"/>
    <property type="molecule type" value="Transcribed_RNA"/>
</dbReference>
<evidence type="ECO:0000313" key="3">
    <source>
        <dbReference type="EMBL" id="CAD9199078.1"/>
    </source>
</evidence>
<dbReference type="InterPro" id="IPR025724">
    <property type="entry name" value="GAG-pre-integrase_dom"/>
</dbReference>
<organism evidence="2">
    <name type="scientific">Tetraselmis chuii</name>
    <dbReference type="NCBI Taxonomy" id="63592"/>
    <lineage>
        <taxon>Eukaryota</taxon>
        <taxon>Viridiplantae</taxon>
        <taxon>Chlorophyta</taxon>
        <taxon>core chlorophytes</taxon>
        <taxon>Chlorodendrophyceae</taxon>
        <taxon>Chlorodendrales</taxon>
        <taxon>Chlorodendraceae</taxon>
        <taxon>Tetraselmis</taxon>
    </lineage>
</organism>
<evidence type="ECO:0000259" key="1">
    <source>
        <dbReference type="Pfam" id="PF13976"/>
    </source>
</evidence>
<dbReference type="Pfam" id="PF13976">
    <property type="entry name" value="gag_pre-integrs"/>
    <property type="match status" value="1"/>
</dbReference>
<protein>
    <recommendedName>
        <fullName evidence="1">GAG-pre-integrase domain-containing protein</fullName>
    </recommendedName>
</protein>
<dbReference type="EMBL" id="HBGG01002516">
    <property type="protein sequence ID" value="CAD9199077.1"/>
    <property type="molecule type" value="Transcribed_RNA"/>
</dbReference>
<gene>
    <name evidence="2" type="ORF">TCHU04912_LOCUS1310</name>
    <name evidence="3" type="ORF">TCHU04912_LOCUS1311</name>
</gene>